<dbReference type="Proteomes" id="UP000265765">
    <property type="component" value="Chromosome"/>
</dbReference>
<name>A0AAI8L9U7_9ACTN</name>
<evidence type="ECO:0000313" key="3">
    <source>
        <dbReference type="Proteomes" id="UP000265765"/>
    </source>
</evidence>
<sequence length="75" mass="8187">MIVAERRTAGHRPERGSGSQEFGEPPLDPSHDVRHRAHAGATEPSLWLSGSMTVLVTRRHVDYVRVTTTGCHAAS</sequence>
<gene>
    <name evidence="2" type="ORF">DWG14_08286</name>
</gene>
<accession>A0AAI8L9U7</accession>
<reference evidence="2 3" key="1">
    <citation type="submission" date="2018-09" db="EMBL/GenBank/DDBJ databases">
        <title>Production of Trimethoprim by Streptomyces sp. 3E-1.</title>
        <authorList>
            <person name="Kang H.J."/>
            <person name="Kim S.B."/>
        </authorList>
    </citation>
    <scope>NUCLEOTIDE SEQUENCE [LARGE SCALE GENOMIC DNA]</scope>
    <source>
        <strain evidence="2 3">3E-1</strain>
    </source>
</reference>
<dbReference type="AlphaFoldDB" id="A0AAI8L9U7"/>
<dbReference type="KEGG" id="sge:DWG14_08286"/>
<feature type="compositionally biased region" description="Basic and acidic residues" evidence="1">
    <location>
        <begin position="1"/>
        <end position="15"/>
    </location>
</feature>
<feature type="region of interest" description="Disordered" evidence="1">
    <location>
        <begin position="1"/>
        <end position="42"/>
    </location>
</feature>
<proteinExistence type="predicted"/>
<dbReference type="EMBL" id="CP032427">
    <property type="protein sequence ID" value="AYC43978.1"/>
    <property type="molecule type" value="Genomic_DNA"/>
</dbReference>
<evidence type="ECO:0000256" key="1">
    <source>
        <dbReference type="SAM" id="MobiDB-lite"/>
    </source>
</evidence>
<evidence type="ECO:0000313" key="2">
    <source>
        <dbReference type="EMBL" id="AYC43978.1"/>
    </source>
</evidence>
<protein>
    <submittedName>
        <fullName evidence="2">Uncharacterized protein</fullName>
    </submittedName>
</protein>
<organism evidence="2 3">
    <name type="scientific">Streptomyces griseorubiginosus</name>
    <dbReference type="NCBI Taxonomy" id="67304"/>
    <lineage>
        <taxon>Bacteria</taxon>
        <taxon>Bacillati</taxon>
        <taxon>Actinomycetota</taxon>
        <taxon>Actinomycetes</taxon>
        <taxon>Kitasatosporales</taxon>
        <taxon>Streptomycetaceae</taxon>
        <taxon>Streptomyces</taxon>
    </lineage>
</organism>